<gene>
    <name evidence="8" type="primary">GRAMD1C</name>
</gene>
<proteinExistence type="predicted"/>
<evidence type="ECO:0000313" key="8">
    <source>
        <dbReference type="Ensembl" id="ENSCHIP00000017064.1"/>
    </source>
</evidence>
<dbReference type="GO" id="GO:0015485">
    <property type="term" value="F:cholesterol binding"/>
    <property type="evidence" value="ECO:0007669"/>
    <property type="project" value="Ensembl"/>
</dbReference>
<dbReference type="InterPro" id="IPR011993">
    <property type="entry name" value="PH-like_dom_sf"/>
</dbReference>
<evidence type="ECO:0000313" key="9">
    <source>
        <dbReference type="Proteomes" id="UP000291000"/>
    </source>
</evidence>
<dbReference type="GO" id="GO:0120020">
    <property type="term" value="F:cholesterol transfer activity"/>
    <property type="evidence" value="ECO:0007669"/>
    <property type="project" value="Ensembl"/>
</dbReference>
<organism evidence="8 9">
    <name type="scientific">Capra hircus</name>
    <name type="common">Goat</name>
    <dbReference type="NCBI Taxonomy" id="9925"/>
    <lineage>
        <taxon>Eukaryota</taxon>
        <taxon>Metazoa</taxon>
        <taxon>Chordata</taxon>
        <taxon>Craniata</taxon>
        <taxon>Vertebrata</taxon>
        <taxon>Euteleostomi</taxon>
        <taxon>Mammalia</taxon>
        <taxon>Eutheria</taxon>
        <taxon>Laurasiatheria</taxon>
        <taxon>Artiodactyla</taxon>
        <taxon>Ruminantia</taxon>
        <taxon>Pecora</taxon>
        <taxon>Bovidae</taxon>
        <taxon>Caprinae</taxon>
        <taxon>Capra</taxon>
    </lineage>
</organism>
<dbReference type="OMA" id="HISANKM"/>
<keyword evidence="9" id="KW-1185">Reference proteome</keyword>
<dbReference type="Ensembl" id="ENSCHIT00000024873.1">
    <property type="protein sequence ID" value="ENSCHIP00000017064.1"/>
    <property type="gene ID" value="ENSCHIG00000017003.1"/>
</dbReference>
<dbReference type="InterPro" id="IPR051482">
    <property type="entry name" value="Cholesterol_transport"/>
</dbReference>
<feature type="transmembrane region" description="Helical" evidence="6">
    <location>
        <begin position="524"/>
        <end position="545"/>
    </location>
</feature>
<keyword evidence="3 6" id="KW-1133">Transmembrane helix</keyword>
<dbReference type="Gene3D" id="2.30.29.30">
    <property type="entry name" value="Pleckstrin-homology domain (PH domain)/Phosphotyrosine-binding domain (PTB)"/>
    <property type="match status" value="1"/>
</dbReference>
<dbReference type="PANTHER" id="PTHR23319">
    <property type="entry name" value="GRAM DOMAIN CONTAINING 1B, ISOFORM E"/>
    <property type="match status" value="1"/>
</dbReference>
<accession>A0A452EYG2</accession>
<evidence type="ECO:0000259" key="7">
    <source>
        <dbReference type="PROSITE" id="PS51778"/>
    </source>
</evidence>
<dbReference type="InterPro" id="IPR004182">
    <property type="entry name" value="GRAM"/>
</dbReference>
<feature type="compositionally biased region" description="Basic and acidic residues" evidence="5">
    <location>
        <begin position="234"/>
        <end position="245"/>
    </location>
</feature>
<feature type="domain" description="VASt" evidence="7">
    <location>
        <begin position="294"/>
        <end position="465"/>
    </location>
</feature>
<dbReference type="GeneTree" id="ENSGT00940000158013"/>
<evidence type="ECO:0000256" key="6">
    <source>
        <dbReference type="SAM" id="Phobius"/>
    </source>
</evidence>
<keyword evidence="4 6" id="KW-0472">Membrane</keyword>
<dbReference type="Pfam" id="PF16016">
    <property type="entry name" value="VASt"/>
    <property type="match status" value="1"/>
</dbReference>
<feature type="region of interest" description="Disordered" evidence="5">
    <location>
        <begin position="177"/>
        <end position="258"/>
    </location>
</feature>
<feature type="compositionally biased region" description="Polar residues" evidence="5">
    <location>
        <begin position="177"/>
        <end position="187"/>
    </location>
</feature>
<dbReference type="EMBL" id="LWLT01000001">
    <property type="status" value="NOT_ANNOTATED_CDS"/>
    <property type="molecule type" value="Genomic_DNA"/>
</dbReference>
<evidence type="ECO:0000256" key="2">
    <source>
        <dbReference type="ARBA" id="ARBA00022692"/>
    </source>
</evidence>
<evidence type="ECO:0000256" key="3">
    <source>
        <dbReference type="ARBA" id="ARBA00022989"/>
    </source>
</evidence>
<dbReference type="SMART" id="SM00568">
    <property type="entry name" value="GRAM"/>
    <property type="match status" value="1"/>
</dbReference>
<sequence length="631" mass="72722">YVGRPRFDSVLQQGDLELEENPTPVVDERDIVSAKKQRPNMYNWNGDWSFWSKRQFSHLPDTENRSLFLVYVHNACALQRDVLLQGQLYLSENCLCFYSNIFKWETTTISIALKNITFITKEKAARLIPNAIQIVTEGEKDREAWHAESLTRQEFWQLLQENYGTELGLNAEEMENLSLSTEDTVQPRSPGRSSLDDCGERDEKLSKSISFTRESISRVSESESIEGNSPKGGLGKEEPQNEKQIKSPSLTSERRLSRLSSKSLDLNKNEYLSLDKSSTSDSVDEENILEKDLHGRLYINRVFHISAERMFELLFTSSRFMQRFSNSRNIIDVVSTPWNVEPGGDQLRTMTYTIVLNNPLTGKCTTATEKQRLYKESREAQFYLVDAEVLTHDVPYHDYFYTLNRYCIIRSSKQKCRLRVSTDLKYKKQPWAIIKSLIEKNSWSSLADYFKQLESDLLMEESVVNQPMEDPGKLTGLRRRRRTFNRTVETAPKLSSQRPSGDMSLEAKGDITGKKKEIESCNTVLIVVMSIFLLLLVLLNVMLFLKLSKIEYAAQSFYRLHLQEEKSLNLASDMVSREEAVQKSKGQAHRLKGVLRDSIVMLEQLKSSLIMLQRTFDLLSKNKTGMTIQSE</sequence>
<reference evidence="8" key="2">
    <citation type="submission" date="2025-08" db="UniProtKB">
        <authorList>
            <consortium name="Ensembl"/>
        </authorList>
    </citation>
    <scope>IDENTIFICATION</scope>
</reference>
<reference evidence="8" key="3">
    <citation type="submission" date="2025-09" db="UniProtKB">
        <authorList>
            <consortium name="Ensembl"/>
        </authorList>
    </citation>
    <scope>IDENTIFICATION</scope>
</reference>
<dbReference type="GO" id="GO:0032366">
    <property type="term" value="P:intracellular sterol transport"/>
    <property type="evidence" value="ECO:0007669"/>
    <property type="project" value="TreeGrafter"/>
</dbReference>
<keyword evidence="2 6" id="KW-0812">Transmembrane</keyword>
<evidence type="ECO:0000256" key="4">
    <source>
        <dbReference type="ARBA" id="ARBA00023136"/>
    </source>
</evidence>
<dbReference type="InterPro" id="IPR031968">
    <property type="entry name" value="VASt"/>
</dbReference>
<name>A0A452EYG2_CAPHI</name>
<dbReference type="AlphaFoldDB" id="A0A452EYG2"/>
<dbReference type="Proteomes" id="UP000291000">
    <property type="component" value="Chromosome 1"/>
</dbReference>
<evidence type="ECO:0000256" key="5">
    <source>
        <dbReference type="SAM" id="MobiDB-lite"/>
    </source>
</evidence>
<dbReference type="Pfam" id="PF02893">
    <property type="entry name" value="GRAM"/>
    <property type="match status" value="1"/>
</dbReference>
<dbReference type="PROSITE" id="PS51778">
    <property type="entry name" value="VAST"/>
    <property type="match status" value="1"/>
</dbReference>
<protein>
    <submittedName>
        <fullName evidence="8">GRAM domain containing 1C</fullName>
    </submittedName>
</protein>
<dbReference type="GO" id="GO:0005886">
    <property type="term" value="C:plasma membrane"/>
    <property type="evidence" value="ECO:0007669"/>
    <property type="project" value="Ensembl"/>
</dbReference>
<dbReference type="GO" id="GO:0005789">
    <property type="term" value="C:endoplasmic reticulum membrane"/>
    <property type="evidence" value="ECO:0007669"/>
    <property type="project" value="Ensembl"/>
</dbReference>
<reference evidence="8 9" key="1">
    <citation type="submission" date="2016-04" db="EMBL/GenBank/DDBJ databases">
        <title>Polished mammalian reference genomes with single-molecule sequencing and chromosome conformation capture applied to the Capra hircus genome.</title>
        <authorList>
            <person name="Bickhart D.M."/>
            <person name="Koren S."/>
            <person name="Rosen B."/>
            <person name="Hastie A."/>
            <person name="Liachko I."/>
            <person name="Sullivan S.T."/>
            <person name="Burton J."/>
            <person name="Sayre B.L."/>
            <person name="Huson H.J."/>
            <person name="Lee J."/>
            <person name="Lam E."/>
            <person name="Kelley C.M."/>
            <person name="Hutchison J.L."/>
            <person name="Zhou Y."/>
            <person name="Sun J."/>
            <person name="Crisa A."/>
            <person name="Schwartz J.C."/>
            <person name="Hammond J.A."/>
            <person name="Schroeder S.G."/>
            <person name="Liu G.E."/>
            <person name="Dunham M."/>
            <person name="Shendure J."/>
            <person name="Sonstegard T.S."/>
            <person name="Phillippy A.M."/>
            <person name="Van Tassell C.P."/>
            <person name="Smith T.P."/>
        </authorList>
    </citation>
    <scope>NUCLEOTIDE SEQUENCE [LARGE SCALE GENOMIC DNA]</scope>
</reference>
<dbReference type="Bgee" id="ENSCHIG00000017003">
    <property type="expression patterns" value="Expressed in descending colon and 17 other cell types or tissues"/>
</dbReference>
<dbReference type="GO" id="GO:0071397">
    <property type="term" value="P:cellular response to cholesterol"/>
    <property type="evidence" value="ECO:0007669"/>
    <property type="project" value="Ensembl"/>
</dbReference>
<dbReference type="STRING" id="9925.ENSCHIP00000017064"/>
<comment type="subcellular location">
    <subcellularLocation>
        <location evidence="1">Membrane</location>
        <topology evidence="1">Single-pass membrane protein</topology>
    </subcellularLocation>
</comment>
<dbReference type="PANTHER" id="PTHR23319:SF1">
    <property type="entry name" value="PROTEIN ASTER-C"/>
    <property type="match status" value="1"/>
</dbReference>
<dbReference type="GO" id="GO:0140268">
    <property type="term" value="C:endoplasmic reticulum-plasma membrane contact site"/>
    <property type="evidence" value="ECO:0007669"/>
    <property type="project" value="Ensembl"/>
</dbReference>
<evidence type="ECO:0000256" key="1">
    <source>
        <dbReference type="ARBA" id="ARBA00004167"/>
    </source>
</evidence>